<organism evidence="2 3">
    <name type="scientific">Bacillus altitudinis</name>
    <dbReference type="NCBI Taxonomy" id="293387"/>
    <lineage>
        <taxon>Bacteria</taxon>
        <taxon>Bacillati</taxon>
        <taxon>Bacillota</taxon>
        <taxon>Bacilli</taxon>
        <taxon>Bacillales</taxon>
        <taxon>Bacillaceae</taxon>
        <taxon>Bacillus</taxon>
    </lineage>
</organism>
<evidence type="ECO:0000313" key="3">
    <source>
        <dbReference type="Proteomes" id="UP001467674"/>
    </source>
</evidence>
<dbReference type="RefSeq" id="WP_350385254.1">
    <property type="nucleotide sequence ID" value="NZ_JBEOME010000002.1"/>
</dbReference>
<proteinExistence type="predicted"/>
<dbReference type="Proteomes" id="UP001467674">
    <property type="component" value="Unassembled WGS sequence"/>
</dbReference>
<dbReference type="InterPro" id="IPR003961">
    <property type="entry name" value="FN3_dom"/>
</dbReference>
<dbReference type="Gene3D" id="2.60.40.10">
    <property type="entry name" value="Immunoglobulins"/>
    <property type="match status" value="1"/>
</dbReference>
<reference evidence="2 3" key="1">
    <citation type="submission" date="2024-06" db="EMBL/GenBank/DDBJ databases">
        <title>Construction of an artificial bacterial consortium using nitrogen cycle bacteria from Cuatro Cienegas Basin and a mangrove forest.</title>
        <authorList>
            <person name="Aguilera-Najera D."/>
            <person name="Marquez-Cianci L."/>
            <person name="Martinez-Perez E."/>
            <person name="Rosas-Barrera M."/>
            <person name="Rodriguez-Cruz U.E."/>
            <person name="Tapia-Lopez R."/>
            <person name="Eguiarte L.E."/>
            <person name="Souza-Saldivar V."/>
        </authorList>
    </citation>
    <scope>NUCLEOTIDE SEQUENCE [LARGE SCALE GENOMIC DNA]</scope>
    <source>
        <strain evidence="2 3">S14-15</strain>
    </source>
</reference>
<dbReference type="EMBL" id="JBEOME010000002">
    <property type="protein sequence ID" value="MER3120802.1"/>
    <property type="molecule type" value="Genomic_DNA"/>
</dbReference>
<protein>
    <submittedName>
        <fullName evidence="2">Fibronectin type III domain-containing protein</fullName>
    </submittedName>
</protein>
<feature type="domain" description="Fibronectin type-III" evidence="1">
    <location>
        <begin position="19"/>
        <end position="106"/>
    </location>
</feature>
<name>A0ABV1S2N8_BACAB</name>
<gene>
    <name evidence="2" type="ORF">ABQG71_06320</name>
</gene>
<evidence type="ECO:0000259" key="1">
    <source>
        <dbReference type="PROSITE" id="PS50853"/>
    </source>
</evidence>
<dbReference type="InterPro" id="IPR013783">
    <property type="entry name" value="Ig-like_fold"/>
</dbReference>
<dbReference type="SMART" id="SM00060">
    <property type="entry name" value="FN3"/>
    <property type="match status" value="1"/>
</dbReference>
<comment type="caution">
    <text evidence="2">The sequence shown here is derived from an EMBL/GenBank/DDBJ whole genome shotgun (WGS) entry which is preliminary data.</text>
</comment>
<dbReference type="PROSITE" id="PS50853">
    <property type="entry name" value="FN3"/>
    <property type="match status" value="1"/>
</dbReference>
<dbReference type="CDD" id="cd00063">
    <property type="entry name" value="FN3"/>
    <property type="match status" value="1"/>
</dbReference>
<dbReference type="InterPro" id="IPR036116">
    <property type="entry name" value="FN3_sf"/>
</dbReference>
<evidence type="ECO:0000313" key="2">
    <source>
        <dbReference type="EMBL" id="MER3120802.1"/>
    </source>
</evidence>
<dbReference type="SUPFAM" id="SSF49265">
    <property type="entry name" value="Fibronectin type III"/>
    <property type="match status" value="1"/>
</dbReference>
<sequence>MITSLNLNLHSVSQRLTLHPNAPRGLTASSTDTSVSLSWEAVDYVGGIKEYEIYRNGSYVAKRVGTSFSESGLTPDTTYSYAVKAVSSNGSTSDLSQSVTVVTKSAAEEGE</sequence>
<dbReference type="Pfam" id="PF00041">
    <property type="entry name" value="fn3"/>
    <property type="match status" value="1"/>
</dbReference>
<keyword evidence="3" id="KW-1185">Reference proteome</keyword>
<accession>A0ABV1S2N8</accession>